<evidence type="ECO:0000256" key="5">
    <source>
        <dbReference type="ARBA" id="ARBA00022692"/>
    </source>
</evidence>
<sequence>MQTWEAVVVVAAGVWAGVINTVVGSGTLVTFPILVALGYPPVTATTSNAIGLISGSITGAIGYRHDLEGQGTRVIQYAIVSAVGALGGAALLLLLPADAFELLVPALVGLAVVLVAVQPALAKRLARRPGADQRSSFVILPLIGLIGMYGGYFTASQGIVFVGAMGLVMSDPLRRLNAFKNALMAVVNVVAGIVYALVAPVSWPIVGLLAIGSVAGGLLGVRVGRRLSPAVLRIAIVIIGTAAIVVLLAR</sequence>
<feature type="transmembrane region" description="Helical" evidence="8">
    <location>
        <begin position="181"/>
        <end position="199"/>
    </location>
</feature>
<name>A0ABS4VU89_9PSEU</name>
<comment type="caution">
    <text evidence="9">The sequence shown here is derived from an EMBL/GenBank/DDBJ whole genome shotgun (WGS) entry which is preliminary data.</text>
</comment>
<evidence type="ECO:0000313" key="10">
    <source>
        <dbReference type="Proteomes" id="UP001519295"/>
    </source>
</evidence>
<dbReference type="Pfam" id="PF01925">
    <property type="entry name" value="TauE"/>
    <property type="match status" value="1"/>
</dbReference>
<evidence type="ECO:0000256" key="4">
    <source>
        <dbReference type="ARBA" id="ARBA00022475"/>
    </source>
</evidence>
<keyword evidence="4 8" id="KW-1003">Cell membrane</keyword>
<keyword evidence="3" id="KW-0813">Transport</keyword>
<evidence type="ECO:0000256" key="6">
    <source>
        <dbReference type="ARBA" id="ARBA00022989"/>
    </source>
</evidence>
<evidence type="ECO:0000256" key="2">
    <source>
        <dbReference type="ARBA" id="ARBA00009142"/>
    </source>
</evidence>
<feature type="transmembrane region" description="Helical" evidence="8">
    <location>
        <begin position="6"/>
        <end position="35"/>
    </location>
</feature>
<dbReference type="PANTHER" id="PTHR30269">
    <property type="entry name" value="TRANSMEMBRANE PROTEIN YFCA"/>
    <property type="match status" value="1"/>
</dbReference>
<feature type="transmembrane region" description="Helical" evidence="8">
    <location>
        <begin position="230"/>
        <end position="249"/>
    </location>
</feature>
<evidence type="ECO:0000256" key="7">
    <source>
        <dbReference type="ARBA" id="ARBA00023136"/>
    </source>
</evidence>
<dbReference type="RefSeq" id="WP_210027617.1">
    <property type="nucleotide sequence ID" value="NZ_JAGINU010000001.1"/>
</dbReference>
<evidence type="ECO:0000313" key="9">
    <source>
        <dbReference type="EMBL" id="MBP2367474.1"/>
    </source>
</evidence>
<keyword evidence="6 8" id="KW-1133">Transmembrane helix</keyword>
<comment type="subcellular location">
    <subcellularLocation>
        <location evidence="1 8">Cell membrane</location>
        <topology evidence="1 8">Multi-pass membrane protein</topology>
    </subcellularLocation>
</comment>
<comment type="similarity">
    <text evidence="2 8">Belongs to the 4-toluene sulfonate uptake permease (TSUP) (TC 2.A.102) family.</text>
</comment>
<keyword evidence="10" id="KW-1185">Reference proteome</keyword>
<accession>A0ABS4VU89</accession>
<protein>
    <recommendedName>
        <fullName evidence="8">Probable membrane transporter protein</fullName>
    </recommendedName>
</protein>
<evidence type="ECO:0000256" key="1">
    <source>
        <dbReference type="ARBA" id="ARBA00004651"/>
    </source>
</evidence>
<keyword evidence="7 8" id="KW-0472">Membrane</keyword>
<evidence type="ECO:0000256" key="3">
    <source>
        <dbReference type="ARBA" id="ARBA00022448"/>
    </source>
</evidence>
<proteinExistence type="inferred from homology"/>
<dbReference type="EMBL" id="JAGINU010000001">
    <property type="protein sequence ID" value="MBP2367474.1"/>
    <property type="molecule type" value="Genomic_DNA"/>
</dbReference>
<keyword evidence="5 8" id="KW-0812">Transmembrane</keyword>
<feature type="transmembrane region" description="Helical" evidence="8">
    <location>
        <begin position="102"/>
        <end position="122"/>
    </location>
</feature>
<reference evidence="9 10" key="1">
    <citation type="submission" date="2021-03" db="EMBL/GenBank/DDBJ databases">
        <title>Sequencing the genomes of 1000 actinobacteria strains.</title>
        <authorList>
            <person name="Klenk H.-P."/>
        </authorList>
    </citation>
    <scope>NUCLEOTIDE SEQUENCE [LARGE SCALE GENOMIC DNA]</scope>
    <source>
        <strain evidence="9 10">DSM 45256</strain>
    </source>
</reference>
<dbReference type="PANTHER" id="PTHR30269:SF0">
    <property type="entry name" value="MEMBRANE TRANSPORTER PROTEIN YFCA-RELATED"/>
    <property type="match status" value="1"/>
</dbReference>
<evidence type="ECO:0000256" key="8">
    <source>
        <dbReference type="RuleBase" id="RU363041"/>
    </source>
</evidence>
<dbReference type="Proteomes" id="UP001519295">
    <property type="component" value="Unassembled WGS sequence"/>
</dbReference>
<feature type="transmembrane region" description="Helical" evidence="8">
    <location>
        <begin position="75"/>
        <end position="95"/>
    </location>
</feature>
<organism evidence="9 10">
    <name type="scientific">Pseudonocardia parietis</name>
    <dbReference type="NCBI Taxonomy" id="570936"/>
    <lineage>
        <taxon>Bacteria</taxon>
        <taxon>Bacillati</taxon>
        <taxon>Actinomycetota</taxon>
        <taxon>Actinomycetes</taxon>
        <taxon>Pseudonocardiales</taxon>
        <taxon>Pseudonocardiaceae</taxon>
        <taxon>Pseudonocardia</taxon>
    </lineage>
</organism>
<dbReference type="InterPro" id="IPR002781">
    <property type="entry name" value="TM_pro_TauE-like"/>
</dbReference>
<dbReference type="InterPro" id="IPR052017">
    <property type="entry name" value="TSUP"/>
</dbReference>
<gene>
    <name evidence="9" type="ORF">JOF36_003170</name>
</gene>
<feature type="transmembrane region" description="Helical" evidence="8">
    <location>
        <begin position="142"/>
        <end position="169"/>
    </location>
</feature>